<dbReference type="Gene3D" id="1.20.1720.10">
    <property type="entry name" value="Multidrug resistance protein D"/>
    <property type="match status" value="1"/>
</dbReference>
<evidence type="ECO:0000256" key="2">
    <source>
        <dbReference type="ARBA" id="ARBA00008537"/>
    </source>
</evidence>
<dbReference type="Pfam" id="PF07690">
    <property type="entry name" value="MFS_1"/>
    <property type="match status" value="1"/>
</dbReference>
<feature type="domain" description="Major facilitator superfamily (MFS) profile" evidence="10">
    <location>
        <begin position="59"/>
        <end position="526"/>
    </location>
</feature>
<organism evidence="11 12">
    <name type="scientific">Pandoraea aquatica</name>
    <dbReference type="NCBI Taxonomy" id="2508290"/>
    <lineage>
        <taxon>Bacteria</taxon>
        <taxon>Pseudomonadati</taxon>
        <taxon>Pseudomonadota</taxon>
        <taxon>Betaproteobacteria</taxon>
        <taxon>Burkholderiales</taxon>
        <taxon>Burkholderiaceae</taxon>
        <taxon>Pandoraea</taxon>
    </lineage>
</organism>
<keyword evidence="7 9" id="KW-0472">Membrane</keyword>
<evidence type="ECO:0000256" key="9">
    <source>
        <dbReference type="SAM" id="Phobius"/>
    </source>
</evidence>
<evidence type="ECO:0000256" key="8">
    <source>
        <dbReference type="SAM" id="MobiDB-lite"/>
    </source>
</evidence>
<feature type="transmembrane region" description="Helical" evidence="9">
    <location>
        <begin position="380"/>
        <end position="397"/>
    </location>
</feature>
<dbReference type="CDD" id="cd17503">
    <property type="entry name" value="MFS_LmrB_MDR_like"/>
    <property type="match status" value="1"/>
</dbReference>
<dbReference type="InterPro" id="IPR011701">
    <property type="entry name" value="MFS"/>
</dbReference>
<evidence type="ECO:0000256" key="7">
    <source>
        <dbReference type="ARBA" id="ARBA00023136"/>
    </source>
</evidence>
<gene>
    <name evidence="11" type="primary">emrB_2</name>
    <name evidence="11" type="ORF">PAQ31011_00090</name>
</gene>
<feature type="transmembrane region" description="Helical" evidence="9">
    <location>
        <begin position="211"/>
        <end position="233"/>
    </location>
</feature>
<dbReference type="NCBIfam" id="TIGR00711">
    <property type="entry name" value="efflux_EmrB"/>
    <property type="match status" value="1"/>
</dbReference>
<dbReference type="GO" id="GO:0005886">
    <property type="term" value="C:plasma membrane"/>
    <property type="evidence" value="ECO:0007669"/>
    <property type="project" value="UniProtKB-SubCell"/>
</dbReference>
<feature type="transmembrane region" description="Helical" evidence="9">
    <location>
        <begin position="57"/>
        <end position="76"/>
    </location>
</feature>
<dbReference type="InterPro" id="IPR004638">
    <property type="entry name" value="EmrB-like"/>
</dbReference>
<protein>
    <submittedName>
        <fullName evidence="11">Multidrug export protein EmrB</fullName>
    </submittedName>
</protein>
<dbReference type="PROSITE" id="PS50850">
    <property type="entry name" value="MFS"/>
    <property type="match status" value="1"/>
</dbReference>
<keyword evidence="6 9" id="KW-1133">Transmembrane helix</keyword>
<evidence type="ECO:0000313" key="12">
    <source>
        <dbReference type="Proteomes" id="UP000366819"/>
    </source>
</evidence>
<feature type="compositionally biased region" description="Basic and acidic residues" evidence="8">
    <location>
        <begin position="23"/>
        <end position="34"/>
    </location>
</feature>
<keyword evidence="12" id="KW-1185">Reference proteome</keyword>
<dbReference type="GO" id="GO:0022857">
    <property type="term" value="F:transmembrane transporter activity"/>
    <property type="evidence" value="ECO:0007669"/>
    <property type="project" value="InterPro"/>
</dbReference>
<evidence type="ECO:0000256" key="6">
    <source>
        <dbReference type="ARBA" id="ARBA00022989"/>
    </source>
</evidence>
<dbReference type="PANTHER" id="PTHR42718:SF9">
    <property type="entry name" value="MAJOR FACILITATOR SUPERFAMILY MULTIDRUG TRANSPORTER MFSC"/>
    <property type="match status" value="1"/>
</dbReference>
<dbReference type="EMBL" id="CABPSN010000001">
    <property type="protein sequence ID" value="VVD60905.1"/>
    <property type="molecule type" value="Genomic_DNA"/>
</dbReference>
<evidence type="ECO:0000256" key="3">
    <source>
        <dbReference type="ARBA" id="ARBA00022448"/>
    </source>
</evidence>
<keyword evidence="4" id="KW-1003">Cell membrane</keyword>
<comment type="similarity">
    <text evidence="2">Belongs to the major facilitator superfamily. EmrB family.</text>
</comment>
<feature type="transmembrane region" description="Helical" evidence="9">
    <location>
        <begin position="315"/>
        <end position="339"/>
    </location>
</feature>
<dbReference type="InterPro" id="IPR020846">
    <property type="entry name" value="MFS_dom"/>
</dbReference>
<feature type="transmembrane region" description="Helical" evidence="9">
    <location>
        <begin position="182"/>
        <end position="205"/>
    </location>
</feature>
<evidence type="ECO:0000256" key="4">
    <source>
        <dbReference type="ARBA" id="ARBA00022475"/>
    </source>
</evidence>
<name>A0A5E4RCK8_9BURK</name>
<feature type="region of interest" description="Disordered" evidence="8">
    <location>
        <begin position="1"/>
        <end position="39"/>
    </location>
</feature>
<dbReference type="Gene3D" id="1.20.1250.20">
    <property type="entry name" value="MFS general substrate transporter like domains"/>
    <property type="match status" value="1"/>
</dbReference>
<accession>A0A5E4RCK8</accession>
<dbReference type="InterPro" id="IPR036259">
    <property type="entry name" value="MFS_trans_sf"/>
</dbReference>
<feature type="transmembrane region" description="Helical" evidence="9">
    <location>
        <begin position="150"/>
        <end position="175"/>
    </location>
</feature>
<feature type="transmembrane region" description="Helical" evidence="9">
    <location>
        <begin position="245"/>
        <end position="265"/>
    </location>
</feature>
<dbReference type="Proteomes" id="UP000366819">
    <property type="component" value="Unassembled WGS sequence"/>
</dbReference>
<feature type="transmembrane region" description="Helical" evidence="9">
    <location>
        <begin position="351"/>
        <end position="373"/>
    </location>
</feature>
<reference evidence="11 12" key="1">
    <citation type="submission" date="2019-08" db="EMBL/GenBank/DDBJ databases">
        <authorList>
            <person name="Peeters C."/>
        </authorList>
    </citation>
    <scope>NUCLEOTIDE SEQUENCE [LARGE SCALE GENOMIC DNA]</scope>
    <source>
        <strain evidence="11 12">LMG 31011</strain>
    </source>
</reference>
<evidence type="ECO:0000256" key="1">
    <source>
        <dbReference type="ARBA" id="ARBA00004651"/>
    </source>
</evidence>
<feature type="transmembrane region" description="Helical" evidence="9">
    <location>
        <begin position="124"/>
        <end position="144"/>
    </location>
</feature>
<dbReference type="PANTHER" id="PTHR42718">
    <property type="entry name" value="MAJOR FACILITATOR SUPERFAMILY MULTIDRUG TRANSPORTER MFSC"/>
    <property type="match status" value="1"/>
</dbReference>
<dbReference type="SUPFAM" id="SSF103473">
    <property type="entry name" value="MFS general substrate transporter"/>
    <property type="match status" value="1"/>
</dbReference>
<evidence type="ECO:0000313" key="11">
    <source>
        <dbReference type="EMBL" id="VVD60905.1"/>
    </source>
</evidence>
<proteinExistence type="inferred from homology"/>
<keyword evidence="5 9" id="KW-0812">Transmembrane</keyword>
<keyword evidence="3" id="KW-0813">Transport</keyword>
<feature type="transmembrane region" description="Helical" evidence="9">
    <location>
        <begin position="96"/>
        <end position="117"/>
    </location>
</feature>
<feature type="transmembrane region" description="Helical" evidence="9">
    <location>
        <begin position="527"/>
        <end position="547"/>
    </location>
</feature>
<evidence type="ECO:0000259" key="10">
    <source>
        <dbReference type="PROSITE" id="PS50850"/>
    </source>
</evidence>
<comment type="subcellular location">
    <subcellularLocation>
        <location evidence="1">Cell membrane</location>
        <topology evidence="1">Multi-pass membrane protein</topology>
    </subcellularLocation>
</comment>
<evidence type="ECO:0000256" key="5">
    <source>
        <dbReference type="ARBA" id="ARBA00022692"/>
    </source>
</evidence>
<feature type="transmembrane region" description="Helical" evidence="9">
    <location>
        <begin position="277"/>
        <end position="295"/>
    </location>
</feature>
<sequence>MSAANSGAAQPLPAGGDGGGGRGDGHSANDERPRLAPAPAPAGGGFSVDAMSTPAKIIAFGTMVVGMFIALLDIQIVSASLRDIGGGLSAGADETAWVQTSYLIAEIIVIPLSGWLSRVMSTRWIFAASAAGFTLASLLCGAAWNIQSMIAFRALQGFLGGSMIPLVFTTAFAFFSGPQRVVAAAVIGGLSSLAPTLGPTIGGWITDNYSWHWLFFINIVPGIFVTVMVPLMVRIDRPDFSLLRGADYLGMVLMAVSLGCLEYTLEEGPRWDWFGDDTIRATAWLAGLCGVAFIWRSLVYSQPIVDLRALKERNFALGCFFSFATGIGIFATIYLTPLFLGRVRGFSAFEIGMAVFSTGVFQLLSIPVYAMLANRIDLRVLMMLGIGGFALSMWQFAPITHDWGSLQLMLPQALRGASQQFAVAPIVTLTLGSLPPARLRLASGLFNLMRNLGGAIGIAVCTTVLNDRTTLHFFRLAERMGEGNPAVGQWLASVGARLGAAGLDVVDAQTAALRQLWLLTLREAQTITFGDIFGGLGMIFLGVTLMVPLMRRVAPPKAPSADAH</sequence>
<dbReference type="AlphaFoldDB" id="A0A5E4RCK8"/>